<organism evidence="3 4">
    <name type="scientific">Homarus americanus</name>
    <name type="common">American lobster</name>
    <dbReference type="NCBI Taxonomy" id="6706"/>
    <lineage>
        <taxon>Eukaryota</taxon>
        <taxon>Metazoa</taxon>
        <taxon>Ecdysozoa</taxon>
        <taxon>Arthropoda</taxon>
        <taxon>Crustacea</taxon>
        <taxon>Multicrustacea</taxon>
        <taxon>Malacostraca</taxon>
        <taxon>Eumalacostraca</taxon>
        <taxon>Eucarida</taxon>
        <taxon>Decapoda</taxon>
        <taxon>Pleocyemata</taxon>
        <taxon>Astacidea</taxon>
        <taxon>Nephropoidea</taxon>
        <taxon>Nephropidae</taxon>
        <taxon>Homarus</taxon>
    </lineage>
</organism>
<dbReference type="AlphaFoldDB" id="A0A8J5JGS4"/>
<dbReference type="EMBL" id="JAHLQT010038326">
    <property type="protein sequence ID" value="KAG7156886.1"/>
    <property type="molecule type" value="Genomic_DNA"/>
</dbReference>
<keyword evidence="4" id="KW-1185">Reference proteome</keyword>
<feature type="region of interest" description="Disordered" evidence="1">
    <location>
        <begin position="1"/>
        <end position="23"/>
    </location>
</feature>
<proteinExistence type="predicted"/>
<dbReference type="InterPro" id="IPR013087">
    <property type="entry name" value="Znf_C2H2_type"/>
</dbReference>
<comment type="caution">
    <text evidence="3">The sequence shown here is derived from an EMBL/GenBank/DDBJ whole genome shotgun (WGS) entry which is preliminary data.</text>
</comment>
<dbReference type="Proteomes" id="UP000747542">
    <property type="component" value="Unassembled WGS sequence"/>
</dbReference>
<evidence type="ECO:0000313" key="3">
    <source>
        <dbReference type="EMBL" id="KAG7156886.1"/>
    </source>
</evidence>
<accession>A0A8J5JGS4</accession>
<protein>
    <recommendedName>
        <fullName evidence="2">C2H2-type domain-containing protein</fullName>
    </recommendedName>
</protein>
<evidence type="ECO:0000256" key="1">
    <source>
        <dbReference type="SAM" id="MobiDB-lite"/>
    </source>
</evidence>
<name>A0A8J5JGS4_HOMAM</name>
<dbReference type="PROSITE" id="PS00028">
    <property type="entry name" value="ZINC_FINGER_C2H2_1"/>
    <property type="match status" value="1"/>
</dbReference>
<evidence type="ECO:0000259" key="2">
    <source>
        <dbReference type="PROSITE" id="PS00028"/>
    </source>
</evidence>
<gene>
    <name evidence="3" type="ORF">Hamer_G023640</name>
</gene>
<sequence length="155" mass="16204">MSALESLVGSLGGSADENDGDMLGSGIVTSGTTCYNNTISDDPLATHDSGDAADFWATNPCTSTLLAASDLTNPLLTNHHLVPTATLPQVTSVSGKSGSGNTCTSPSRQSCSCPLCGRHIAQRRSLKQHLMSNFHRLTPIKADSVVKEYLAVVTR</sequence>
<reference evidence="3" key="1">
    <citation type="journal article" date="2021" name="Sci. Adv.">
        <title>The American lobster genome reveals insights on longevity, neural, and immune adaptations.</title>
        <authorList>
            <person name="Polinski J.M."/>
            <person name="Zimin A.V."/>
            <person name="Clark K.F."/>
            <person name="Kohn A.B."/>
            <person name="Sadowski N."/>
            <person name="Timp W."/>
            <person name="Ptitsyn A."/>
            <person name="Khanna P."/>
            <person name="Romanova D.Y."/>
            <person name="Williams P."/>
            <person name="Greenwood S.J."/>
            <person name="Moroz L.L."/>
            <person name="Walt D.R."/>
            <person name="Bodnar A.G."/>
        </authorList>
    </citation>
    <scope>NUCLEOTIDE SEQUENCE</scope>
    <source>
        <strain evidence="3">GMGI-L3</strain>
    </source>
</reference>
<evidence type="ECO:0000313" key="4">
    <source>
        <dbReference type="Proteomes" id="UP000747542"/>
    </source>
</evidence>
<feature type="domain" description="C2H2-type" evidence="2">
    <location>
        <begin position="111"/>
        <end position="135"/>
    </location>
</feature>